<dbReference type="AlphaFoldDB" id="A0AB37U8M7"/>
<gene>
    <name evidence="1" type="ORF">DSM107010_68260</name>
</gene>
<evidence type="ECO:0000313" key="1">
    <source>
        <dbReference type="EMBL" id="RUT00308.1"/>
    </source>
</evidence>
<dbReference type="RefSeq" id="WP_106169209.1">
    <property type="nucleotide sequence ID" value="NZ_JAVKZF010000009.1"/>
</dbReference>
<name>A0AB37U8M7_9CYAN</name>
<proteinExistence type="predicted"/>
<dbReference type="EMBL" id="RSCK01000148">
    <property type="protein sequence ID" value="RUT00308.1"/>
    <property type="molecule type" value="Genomic_DNA"/>
</dbReference>
<reference evidence="1 2" key="1">
    <citation type="journal article" date="2019" name="Genome Biol. Evol.">
        <title>Day and night: Metabolic profiles and evolutionary relationships of six axenic non-marine cyanobacteria.</title>
        <authorList>
            <person name="Will S.E."/>
            <person name="Henke P."/>
            <person name="Boedeker C."/>
            <person name="Huang S."/>
            <person name="Brinkmann H."/>
            <person name="Rohde M."/>
            <person name="Jarek M."/>
            <person name="Friedl T."/>
            <person name="Seufert S."/>
            <person name="Schumacher M."/>
            <person name="Overmann J."/>
            <person name="Neumann-Schaal M."/>
            <person name="Petersen J."/>
        </authorList>
    </citation>
    <scope>NUCLEOTIDE SEQUENCE [LARGE SCALE GENOMIC DNA]</scope>
    <source>
        <strain evidence="1 2">SAG 39.79</strain>
    </source>
</reference>
<sequence length="74" mass="8399">MKVQDLLNVLEDLNPEIEIRVVIQPSAPIEYEVKGMVLQSEVETAYTAPNENDVLFLLAGKQIGYTNKKVFDYL</sequence>
<comment type="caution">
    <text evidence="1">The sequence shown here is derived from an EMBL/GenBank/DDBJ whole genome shotgun (WGS) entry which is preliminary data.</text>
</comment>
<dbReference type="Proteomes" id="UP000282574">
    <property type="component" value="Unassembled WGS sequence"/>
</dbReference>
<organism evidence="1 2">
    <name type="scientific">Chroococcidiopsis cubana SAG 39.79</name>
    <dbReference type="NCBI Taxonomy" id="388085"/>
    <lineage>
        <taxon>Bacteria</taxon>
        <taxon>Bacillati</taxon>
        <taxon>Cyanobacteriota</taxon>
        <taxon>Cyanophyceae</taxon>
        <taxon>Chroococcidiopsidales</taxon>
        <taxon>Chroococcidiopsidaceae</taxon>
        <taxon>Chroococcidiopsis</taxon>
    </lineage>
</organism>
<keyword evidence="2" id="KW-1185">Reference proteome</keyword>
<evidence type="ECO:0000313" key="2">
    <source>
        <dbReference type="Proteomes" id="UP000282574"/>
    </source>
</evidence>
<accession>A0AB37U8M7</accession>
<protein>
    <submittedName>
        <fullName evidence="1">Uncharacterized protein</fullName>
    </submittedName>
</protein>